<protein>
    <submittedName>
        <fullName evidence="2">Epimerase</fullName>
    </submittedName>
</protein>
<feature type="domain" description="NAD(P)-binding" evidence="1">
    <location>
        <begin position="10"/>
        <end position="202"/>
    </location>
</feature>
<dbReference type="GO" id="GO:0005737">
    <property type="term" value="C:cytoplasm"/>
    <property type="evidence" value="ECO:0007669"/>
    <property type="project" value="TreeGrafter"/>
</dbReference>
<dbReference type="RefSeq" id="WP_034773752.1">
    <property type="nucleotide sequence ID" value="NZ_JPER01000001.1"/>
</dbReference>
<proteinExistence type="predicted"/>
<dbReference type="InterPro" id="IPR016040">
    <property type="entry name" value="NAD(P)-bd_dom"/>
</dbReference>
<sequence length="275" mass="31075">MKRILLLGYGDIAQRVARLMVRRNWQAVGACRHPDDKEVVEGVELVTADATNEQDLRELLREPFDAVLVTMTPDGRDKEAYHKGYVIPCRHLQQVLKDVAEPPRVFYVSSTGVYGQRDGEWVDENSPTEPDRDTGKMLLQAEQAIAGCNAPTTILRCTGIYGPGRDRLREMIRNRDATITPAWSNRIHADDVAGFIVYLLTQMDEPDALYLVTDDEPAQMETVYSYIARQEGIEPAELPRSDEVGPRGSKRCSNKRLRATGYELIYPTFRSGFKV</sequence>
<dbReference type="EMBL" id="JPER01000001">
    <property type="protein sequence ID" value="KFZ31427.1"/>
    <property type="molecule type" value="Genomic_DNA"/>
</dbReference>
<dbReference type="PANTHER" id="PTHR48079">
    <property type="entry name" value="PROTEIN YEEZ"/>
    <property type="match status" value="1"/>
</dbReference>
<accession>A0A094IWF4</accession>
<gene>
    <name evidence="2" type="ORF">IDSA_01530</name>
</gene>
<keyword evidence="3" id="KW-1185">Reference proteome</keyword>
<dbReference type="STRING" id="435908.IDSA_01530"/>
<name>A0A094IWF4_9GAMM</name>
<dbReference type="GO" id="GO:0004029">
    <property type="term" value="F:aldehyde dehydrogenase (NAD+) activity"/>
    <property type="evidence" value="ECO:0007669"/>
    <property type="project" value="TreeGrafter"/>
</dbReference>
<dbReference type="PANTHER" id="PTHR48079:SF6">
    <property type="entry name" value="NAD(P)-BINDING DOMAIN-CONTAINING PROTEIN-RELATED"/>
    <property type="match status" value="1"/>
</dbReference>
<dbReference type="Gene3D" id="3.40.50.720">
    <property type="entry name" value="NAD(P)-binding Rossmann-like Domain"/>
    <property type="match status" value="1"/>
</dbReference>
<dbReference type="InterPro" id="IPR051783">
    <property type="entry name" value="NAD(P)-dependent_oxidoreduct"/>
</dbReference>
<evidence type="ECO:0000259" key="1">
    <source>
        <dbReference type="Pfam" id="PF13460"/>
    </source>
</evidence>
<dbReference type="Pfam" id="PF13460">
    <property type="entry name" value="NAD_binding_10"/>
    <property type="match status" value="1"/>
</dbReference>
<dbReference type="CDD" id="cd05266">
    <property type="entry name" value="SDR_a4"/>
    <property type="match status" value="1"/>
</dbReference>
<dbReference type="Proteomes" id="UP000054363">
    <property type="component" value="Unassembled WGS sequence"/>
</dbReference>
<comment type="caution">
    <text evidence="2">The sequence shown here is derived from an EMBL/GenBank/DDBJ whole genome shotgun (WGS) entry which is preliminary data.</text>
</comment>
<dbReference type="eggNOG" id="COG0451">
    <property type="taxonomic scope" value="Bacteria"/>
</dbReference>
<evidence type="ECO:0000313" key="3">
    <source>
        <dbReference type="Proteomes" id="UP000054363"/>
    </source>
</evidence>
<dbReference type="AlphaFoldDB" id="A0A094IWF4"/>
<evidence type="ECO:0000313" key="2">
    <source>
        <dbReference type="EMBL" id="KFZ31427.1"/>
    </source>
</evidence>
<dbReference type="InterPro" id="IPR036291">
    <property type="entry name" value="NAD(P)-bd_dom_sf"/>
</dbReference>
<dbReference type="OrthoDB" id="9808276at2"/>
<dbReference type="SUPFAM" id="SSF51735">
    <property type="entry name" value="NAD(P)-binding Rossmann-fold domains"/>
    <property type="match status" value="1"/>
</dbReference>
<organism evidence="2 3">
    <name type="scientific">Pseudidiomarina salinarum</name>
    <dbReference type="NCBI Taxonomy" id="435908"/>
    <lineage>
        <taxon>Bacteria</taxon>
        <taxon>Pseudomonadati</taxon>
        <taxon>Pseudomonadota</taxon>
        <taxon>Gammaproteobacteria</taxon>
        <taxon>Alteromonadales</taxon>
        <taxon>Idiomarinaceae</taxon>
        <taxon>Pseudidiomarina</taxon>
    </lineage>
</organism>
<reference evidence="2 3" key="1">
    <citation type="submission" date="2014-06" db="EMBL/GenBank/DDBJ databases">
        <title>The draft genome sequence of Idiomarina salinarum ISL-52.</title>
        <authorList>
            <person name="Du J."/>
            <person name="Shao Z."/>
        </authorList>
    </citation>
    <scope>NUCLEOTIDE SEQUENCE [LARGE SCALE GENOMIC DNA]</scope>
    <source>
        <strain evidence="2 3">ISL-52</strain>
    </source>
</reference>